<dbReference type="EMBL" id="CP051685">
    <property type="protein sequence ID" value="QJE02506.1"/>
    <property type="molecule type" value="Genomic_DNA"/>
</dbReference>
<organism evidence="1 2">
    <name type="scientific">Massilia forsythiae</name>
    <dbReference type="NCBI Taxonomy" id="2728020"/>
    <lineage>
        <taxon>Bacteria</taxon>
        <taxon>Pseudomonadati</taxon>
        <taxon>Pseudomonadota</taxon>
        <taxon>Betaproteobacteria</taxon>
        <taxon>Burkholderiales</taxon>
        <taxon>Oxalobacteraceae</taxon>
        <taxon>Telluria group</taxon>
        <taxon>Massilia</taxon>
    </lineage>
</organism>
<gene>
    <name evidence="1" type="ORF">HH212_22845</name>
</gene>
<name>A0A7Z2VZV6_9BURK</name>
<dbReference type="KEGG" id="mfy:HH212_22845"/>
<accession>A0A7Z2VZV6</accession>
<keyword evidence="2" id="KW-1185">Reference proteome</keyword>
<reference evidence="1 2" key="1">
    <citation type="submission" date="2020-04" db="EMBL/GenBank/DDBJ databases">
        <title>Genome sequencing of novel species.</title>
        <authorList>
            <person name="Heo J."/>
            <person name="Kim S.-J."/>
            <person name="Kim J.-S."/>
            <person name="Hong S.-B."/>
            <person name="Kwon S.-W."/>
        </authorList>
    </citation>
    <scope>NUCLEOTIDE SEQUENCE [LARGE SCALE GENOMIC DNA]</scope>
    <source>
        <strain evidence="1 2">GN2-R2</strain>
    </source>
</reference>
<evidence type="ECO:0000313" key="2">
    <source>
        <dbReference type="Proteomes" id="UP000502415"/>
    </source>
</evidence>
<sequence length="183" mass="21151">MDFPSTDCERYVLNHLKIERASLIPFGILQYIHAACRTGFPSLHIAVHCARLLAWPKVFAKLLEKYPNLSSLPNIERDLQGIHLVSGPSSRRFLERLSSYLQAIEGHDDDVKMLEQRLKDRAERTKVWEAVMEISKEVNNTRFEEELRFEYEVFDMSLENVQSQLMKMADAEANADSNAKPKL</sequence>
<dbReference type="RefSeq" id="WP_170204590.1">
    <property type="nucleotide sequence ID" value="NZ_CP051685.1"/>
</dbReference>
<dbReference type="Proteomes" id="UP000502415">
    <property type="component" value="Chromosome"/>
</dbReference>
<protein>
    <submittedName>
        <fullName evidence="1">Uncharacterized protein</fullName>
    </submittedName>
</protein>
<evidence type="ECO:0000313" key="1">
    <source>
        <dbReference type="EMBL" id="QJE02506.1"/>
    </source>
</evidence>
<proteinExistence type="predicted"/>
<dbReference type="AlphaFoldDB" id="A0A7Z2VZV6"/>